<dbReference type="Proteomes" id="UP001216828">
    <property type="component" value="Chromosome"/>
</dbReference>
<reference evidence="1 2" key="1">
    <citation type="submission" date="2021-08" db="EMBL/GenBank/DDBJ databases">
        <title>Stenotrophomonas forensis sp. nov., isolated from contaminated viral transport media.</title>
        <authorList>
            <person name="Nguyen S.V."/>
            <person name="Edwards D."/>
            <person name="Scott S."/>
            <person name="Doss J."/>
            <person name="Merid S."/>
            <person name="Zelaya E."/>
            <person name="Maza C."/>
            <person name="Mann M."/>
            <person name="Hamilton B."/>
            <person name="Blackwell R."/>
            <person name="Tran A."/>
            <person name="Hauser J."/>
        </authorList>
    </citation>
    <scope>NUCLEOTIDE SEQUENCE [LARGE SCALE GENOMIC DNA]</scope>
    <source>
        <strain evidence="1 2">DFS-20110405</strain>
    </source>
</reference>
<proteinExistence type="predicted"/>
<dbReference type="Gene3D" id="1.10.1220.10">
    <property type="entry name" value="Met repressor-like"/>
    <property type="match status" value="1"/>
</dbReference>
<dbReference type="RefSeq" id="WP_274512417.1">
    <property type="nucleotide sequence ID" value="NZ_CP082270.1"/>
</dbReference>
<evidence type="ECO:0000313" key="1">
    <source>
        <dbReference type="EMBL" id="WDM65301.1"/>
    </source>
</evidence>
<evidence type="ECO:0000313" key="2">
    <source>
        <dbReference type="Proteomes" id="UP001216828"/>
    </source>
</evidence>
<name>A0ABY7Y5P8_9GAMM</name>
<gene>
    <name evidence="1" type="ORF">K5L94_08520</name>
</gene>
<dbReference type="InterPro" id="IPR013321">
    <property type="entry name" value="Arc_rbn_hlx_hlx"/>
</dbReference>
<organism evidence="1 2">
    <name type="scientific">Stenotrophomonas forensis</name>
    <dbReference type="NCBI Taxonomy" id="2871169"/>
    <lineage>
        <taxon>Bacteria</taxon>
        <taxon>Pseudomonadati</taxon>
        <taxon>Pseudomonadota</taxon>
        <taxon>Gammaproteobacteria</taxon>
        <taxon>Lysobacterales</taxon>
        <taxon>Lysobacteraceae</taxon>
        <taxon>Stenotrophomonas</taxon>
        <taxon>Stenotrophomonas maltophilia group</taxon>
    </lineage>
</organism>
<evidence type="ECO:0008006" key="3">
    <source>
        <dbReference type="Google" id="ProtNLM"/>
    </source>
</evidence>
<dbReference type="InterPro" id="IPR010985">
    <property type="entry name" value="Ribbon_hlx_hlx"/>
</dbReference>
<dbReference type="EMBL" id="CP082270">
    <property type="protein sequence ID" value="WDM65301.1"/>
    <property type="molecule type" value="Genomic_DNA"/>
</dbReference>
<keyword evidence="2" id="KW-1185">Reference proteome</keyword>
<protein>
    <recommendedName>
        <fullName evidence="3">Toxin-antitoxin system HicB family antitoxin</fullName>
    </recommendedName>
</protein>
<sequence length="56" mass="6464">MKDRKTKTSDTNPFGLRMDPMVRERAQAKADELERSLNWTINHLLKQALGLKEPSP</sequence>
<accession>A0ABY7Y5P8</accession>
<dbReference type="SUPFAM" id="SSF47598">
    <property type="entry name" value="Ribbon-helix-helix"/>
    <property type="match status" value="1"/>
</dbReference>